<name>A0A7Y0AID9_9BACT</name>
<protein>
    <submittedName>
        <fullName evidence="2">Uncharacterized protein</fullName>
    </submittedName>
</protein>
<evidence type="ECO:0000256" key="1">
    <source>
        <dbReference type="SAM" id="MobiDB-lite"/>
    </source>
</evidence>
<dbReference type="EMBL" id="JABBGH010000004">
    <property type="protein sequence ID" value="NML67854.1"/>
    <property type="molecule type" value="Genomic_DNA"/>
</dbReference>
<dbReference type="AlphaFoldDB" id="A0A7Y0AID9"/>
<feature type="region of interest" description="Disordered" evidence="1">
    <location>
        <begin position="171"/>
        <end position="204"/>
    </location>
</feature>
<evidence type="ECO:0000313" key="3">
    <source>
        <dbReference type="Proteomes" id="UP000559626"/>
    </source>
</evidence>
<sequence>MTKGEYASAAIAYFTENGLDPRQDHTSLAGLSQQMKEGFALLGVAVTDGVANVRIHNADIGNRLFALIRNFEKTLYAFEQQQQLTTYSYLEAIESNLLRHLVAIDSDVFQPLFEHLFRTEQEAFITRLLAARIYLKLIDEPTLLNEQNAKLDKEREERVVGRLREFIKEHKLATPQPNFKPGATPVPAKTPTPPPTNSSAIPKP</sequence>
<accession>A0A7Y0AID9</accession>
<gene>
    <name evidence="2" type="ORF">HHL22_21850</name>
</gene>
<evidence type="ECO:0000313" key="2">
    <source>
        <dbReference type="EMBL" id="NML67854.1"/>
    </source>
</evidence>
<dbReference type="Proteomes" id="UP000559626">
    <property type="component" value="Unassembled WGS sequence"/>
</dbReference>
<reference evidence="2 3" key="1">
    <citation type="submission" date="2020-04" db="EMBL/GenBank/DDBJ databases">
        <title>Hymenobacter polaris sp. nov., isolated from Arctic soil.</title>
        <authorList>
            <person name="Dahal R.H."/>
        </authorList>
    </citation>
    <scope>NUCLEOTIDE SEQUENCE [LARGE SCALE GENOMIC DNA]</scope>
    <source>
        <strain evidence="2 3">RP-2-7</strain>
    </source>
</reference>
<keyword evidence="3" id="KW-1185">Reference proteome</keyword>
<organism evidence="2 3">
    <name type="scientific">Hymenobacter polaris</name>
    <dbReference type="NCBI Taxonomy" id="2682546"/>
    <lineage>
        <taxon>Bacteria</taxon>
        <taxon>Pseudomonadati</taxon>
        <taxon>Bacteroidota</taxon>
        <taxon>Cytophagia</taxon>
        <taxon>Cytophagales</taxon>
        <taxon>Hymenobacteraceae</taxon>
        <taxon>Hymenobacter</taxon>
    </lineage>
</organism>
<dbReference type="RefSeq" id="WP_169533562.1">
    <property type="nucleotide sequence ID" value="NZ_JABBGH010000004.1"/>
</dbReference>
<proteinExistence type="predicted"/>
<comment type="caution">
    <text evidence="2">The sequence shown here is derived from an EMBL/GenBank/DDBJ whole genome shotgun (WGS) entry which is preliminary data.</text>
</comment>